<evidence type="ECO:0000259" key="6">
    <source>
        <dbReference type="PROSITE" id="PS51898"/>
    </source>
</evidence>
<dbReference type="KEGG" id="pgs:CPT03_11520"/>
<name>A0A2D1UC72_9SPHI</name>
<feature type="domain" description="Tyr recombinase" evidence="6">
    <location>
        <begin position="165"/>
        <end position="350"/>
    </location>
</feature>
<keyword evidence="2" id="KW-0229">DNA integration</keyword>
<dbReference type="PROSITE" id="PS51898">
    <property type="entry name" value="TYR_RECOMBINASE"/>
    <property type="match status" value="1"/>
</dbReference>
<dbReference type="Pfam" id="PF00589">
    <property type="entry name" value="Phage_integrase"/>
    <property type="match status" value="1"/>
</dbReference>
<evidence type="ECO:0000259" key="7">
    <source>
        <dbReference type="PROSITE" id="PS51900"/>
    </source>
</evidence>
<dbReference type="GO" id="GO:0006310">
    <property type="term" value="P:DNA recombination"/>
    <property type="evidence" value="ECO:0007669"/>
    <property type="project" value="UniProtKB-KW"/>
</dbReference>
<reference evidence="8 9" key="1">
    <citation type="submission" date="2017-10" db="EMBL/GenBank/DDBJ databases">
        <title>Whole genome of Pedobacter ginsengisoli T01R-27 isolated from tomato rhizosphere.</title>
        <authorList>
            <person name="Weon H.-Y."/>
            <person name="Lee S.A."/>
            <person name="Sang M.K."/>
            <person name="Song J."/>
        </authorList>
    </citation>
    <scope>NUCLEOTIDE SEQUENCE [LARGE SCALE GENOMIC DNA]</scope>
    <source>
        <strain evidence="8 9">T01R-27</strain>
    </source>
</reference>
<keyword evidence="4" id="KW-0233">DNA recombination</keyword>
<evidence type="ECO:0000256" key="1">
    <source>
        <dbReference type="ARBA" id="ARBA00008857"/>
    </source>
</evidence>
<dbReference type="InterPro" id="IPR050090">
    <property type="entry name" value="Tyrosine_recombinase_XerCD"/>
</dbReference>
<evidence type="ECO:0000313" key="9">
    <source>
        <dbReference type="Proteomes" id="UP000223749"/>
    </source>
</evidence>
<evidence type="ECO:0000256" key="3">
    <source>
        <dbReference type="ARBA" id="ARBA00023125"/>
    </source>
</evidence>
<dbReference type="EMBL" id="CP024091">
    <property type="protein sequence ID" value="ATP59217.1"/>
    <property type="molecule type" value="Genomic_DNA"/>
</dbReference>
<sequence length="369" mass="41584">MEKHAISVYSPTVGDDFIDSPLPFNSPTYRRAVRRSVAVLSDFLVYGKVSNRIVPRVNHELLGEIGYAAEAFLASQAELRRSKPTLDNHRRVLSYFLEHLSLTAVQSISAINEEHVLAFLASTQNCKDQYLNTTRLFCRYLYASKLVERNIEYVIGRNALGKREKIPSIYDPNEVLLIEGVVDQSCPVGKRDYAVLLLATRLGLRSSDIAGLRFANLDWDNNTIRLIQYKTKREVELPLLSDVGDAIINYLKHVRPISSEPNIFLSACAPYRPINRLIINGAISRIIKASKVDIGNRKFGPHAMRHTLASRLLSNGVPLPVISETLGHTATQTTMKYLRVDLNNLRHCTLGVPLVGRDFYEQKGGMFYE</sequence>
<dbReference type="PANTHER" id="PTHR30349">
    <property type="entry name" value="PHAGE INTEGRASE-RELATED"/>
    <property type="match status" value="1"/>
</dbReference>
<dbReference type="InterPro" id="IPR002104">
    <property type="entry name" value="Integrase_catalytic"/>
</dbReference>
<comment type="similarity">
    <text evidence="1">Belongs to the 'phage' integrase family.</text>
</comment>
<accession>A0A2D1UC72</accession>
<organism evidence="8 9">
    <name type="scientific">Pedobacter ginsengisoli</name>
    <dbReference type="NCBI Taxonomy" id="363852"/>
    <lineage>
        <taxon>Bacteria</taxon>
        <taxon>Pseudomonadati</taxon>
        <taxon>Bacteroidota</taxon>
        <taxon>Sphingobacteriia</taxon>
        <taxon>Sphingobacteriales</taxon>
        <taxon>Sphingobacteriaceae</taxon>
        <taxon>Pedobacter</taxon>
    </lineage>
</organism>
<dbReference type="PROSITE" id="PS51900">
    <property type="entry name" value="CB"/>
    <property type="match status" value="1"/>
</dbReference>
<protein>
    <submittedName>
        <fullName evidence="8">Integrase</fullName>
    </submittedName>
</protein>
<dbReference type="GO" id="GO:0003677">
    <property type="term" value="F:DNA binding"/>
    <property type="evidence" value="ECO:0007669"/>
    <property type="project" value="UniProtKB-UniRule"/>
</dbReference>
<dbReference type="AlphaFoldDB" id="A0A2D1UC72"/>
<gene>
    <name evidence="8" type="ORF">CPT03_11520</name>
</gene>
<keyword evidence="3 5" id="KW-0238">DNA-binding</keyword>
<proteinExistence type="inferred from homology"/>
<dbReference type="PANTHER" id="PTHR30349:SF41">
    <property type="entry name" value="INTEGRASE_RECOMBINASE PROTEIN MJ0367-RELATED"/>
    <property type="match status" value="1"/>
</dbReference>
<evidence type="ECO:0000313" key="8">
    <source>
        <dbReference type="EMBL" id="ATP59217.1"/>
    </source>
</evidence>
<dbReference type="InterPro" id="IPR044068">
    <property type="entry name" value="CB"/>
</dbReference>
<keyword evidence="9" id="KW-1185">Reference proteome</keyword>
<evidence type="ECO:0000256" key="4">
    <source>
        <dbReference type="ARBA" id="ARBA00023172"/>
    </source>
</evidence>
<feature type="domain" description="Core-binding (CB)" evidence="7">
    <location>
        <begin position="63"/>
        <end position="142"/>
    </location>
</feature>
<dbReference type="Proteomes" id="UP000223749">
    <property type="component" value="Chromosome"/>
</dbReference>
<dbReference type="InterPro" id="IPR010998">
    <property type="entry name" value="Integrase_recombinase_N"/>
</dbReference>
<dbReference type="Gene3D" id="1.10.150.130">
    <property type="match status" value="1"/>
</dbReference>
<evidence type="ECO:0000256" key="2">
    <source>
        <dbReference type="ARBA" id="ARBA00022908"/>
    </source>
</evidence>
<dbReference type="CDD" id="cd01188">
    <property type="entry name" value="INT_RitA_C_like"/>
    <property type="match status" value="1"/>
</dbReference>
<dbReference type="SUPFAM" id="SSF56349">
    <property type="entry name" value="DNA breaking-rejoining enzymes"/>
    <property type="match status" value="1"/>
</dbReference>
<evidence type="ECO:0000256" key="5">
    <source>
        <dbReference type="PROSITE-ProRule" id="PRU01248"/>
    </source>
</evidence>
<dbReference type="GO" id="GO:0015074">
    <property type="term" value="P:DNA integration"/>
    <property type="evidence" value="ECO:0007669"/>
    <property type="project" value="UniProtKB-KW"/>
</dbReference>
<dbReference type="InterPro" id="IPR013762">
    <property type="entry name" value="Integrase-like_cat_sf"/>
</dbReference>
<dbReference type="OrthoDB" id="9785687at2"/>
<dbReference type="Gene3D" id="1.10.443.10">
    <property type="entry name" value="Intergrase catalytic core"/>
    <property type="match status" value="1"/>
</dbReference>
<dbReference type="InterPro" id="IPR011010">
    <property type="entry name" value="DNA_brk_join_enz"/>
</dbReference>